<gene>
    <name evidence="9" type="ORF">JIN82_02835</name>
</gene>
<reference evidence="9" key="1">
    <citation type="submission" date="2021-01" db="EMBL/GenBank/DDBJ databases">
        <title>Modified the classification status of verrucomicrobia.</title>
        <authorList>
            <person name="Feng X."/>
        </authorList>
    </citation>
    <scope>NUCLEOTIDE SEQUENCE</scope>
    <source>
        <strain evidence="9">_KCTC 22039</strain>
    </source>
</reference>
<dbReference type="Proteomes" id="UP000624703">
    <property type="component" value="Unassembled WGS sequence"/>
</dbReference>
<proteinExistence type="predicted"/>
<dbReference type="PANTHER" id="PTHR24348:SF22">
    <property type="entry name" value="NON-SPECIFIC SERINE_THREONINE PROTEIN KINASE"/>
    <property type="match status" value="1"/>
</dbReference>
<dbReference type="Gene3D" id="1.10.510.10">
    <property type="entry name" value="Transferase(Phosphotransferase) domain 1"/>
    <property type="match status" value="1"/>
</dbReference>
<evidence type="ECO:0000313" key="10">
    <source>
        <dbReference type="Proteomes" id="UP000624703"/>
    </source>
</evidence>
<feature type="transmembrane region" description="Helical" evidence="7">
    <location>
        <begin position="431"/>
        <end position="449"/>
    </location>
</feature>
<evidence type="ECO:0000256" key="7">
    <source>
        <dbReference type="SAM" id="Phobius"/>
    </source>
</evidence>
<dbReference type="PROSITE" id="PS00108">
    <property type="entry name" value="PROTEIN_KINASE_ST"/>
    <property type="match status" value="1"/>
</dbReference>
<evidence type="ECO:0000256" key="2">
    <source>
        <dbReference type="ARBA" id="ARBA00022741"/>
    </source>
</evidence>
<feature type="region of interest" description="Disordered" evidence="6">
    <location>
        <begin position="297"/>
        <end position="317"/>
    </location>
</feature>
<evidence type="ECO:0000256" key="5">
    <source>
        <dbReference type="PROSITE-ProRule" id="PRU10141"/>
    </source>
</evidence>
<feature type="compositionally biased region" description="Basic and acidic residues" evidence="6">
    <location>
        <begin position="534"/>
        <end position="544"/>
    </location>
</feature>
<keyword evidence="10" id="KW-1185">Reference proteome</keyword>
<keyword evidence="7" id="KW-1133">Transmembrane helix</keyword>
<evidence type="ECO:0000256" key="3">
    <source>
        <dbReference type="ARBA" id="ARBA00022777"/>
    </source>
</evidence>
<evidence type="ECO:0000313" key="9">
    <source>
        <dbReference type="EMBL" id="MBK1790087.1"/>
    </source>
</evidence>
<dbReference type="AlphaFoldDB" id="A0A8J7MCQ5"/>
<dbReference type="PANTHER" id="PTHR24348">
    <property type="entry name" value="SERINE/THREONINE-PROTEIN KINASE UNC-51-RELATED"/>
    <property type="match status" value="1"/>
</dbReference>
<evidence type="ECO:0000259" key="8">
    <source>
        <dbReference type="PROSITE" id="PS50011"/>
    </source>
</evidence>
<sequence length="558" mass="63112">MKEAEQISERYRTTRQIGAGGFGVVYQGVDERLKREVAIKRMLPQREGKRALPTQMLYEEAAVLASLQHPNIVTIHDICNDDHGVLVVMELLKGKTLNEAVERQECDLIELRDLVVQTQDALSAAREANIVHCDLKPQNIMCSPLPSGSVQYKLLDFDQARLTRNKDVETSSSKQAMRGSIYFMAPEQFEGKPGTFESDQYAMGCIYYYCLTGVHPFDGDSAVQVMASHIQGRMTPLLELRPDLPVWLDTWLMRLLAHDPAKRPGSPQEVMTEFLDHYNCEGKSSLDRQKEYAARLRRKKELEASQSHEPSGASEVNTTDPYNTWYYAQGSRVSGPHNRTTIKEFVAQAVLSAEDLIWSPTLDSWLEVKDVDFASTKLPDREPVEESKEFGMRLPKWLRNAVECLSLELSVALVFLVDLLLLGFVYQMGSLLIYFIGGMGLLFIAWLGLKFREFKVSKKWFLWGMILQTFVDVIFCATYPKKVWRSLVLVVLSGILLSLAISSRDGQLMMNKVGVKARWGALLNPGKLMPGDDSSNKSESKEDQGVNLEDSPFFKTDR</sequence>
<dbReference type="PROSITE" id="PS50011">
    <property type="entry name" value="PROTEIN_KINASE_DOM"/>
    <property type="match status" value="1"/>
</dbReference>
<dbReference type="GO" id="GO:0000407">
    <property type="term" value="C:phagophore assembly site"/>
    <property type="evidence" value="ECO:0007669"/>
    <property type="project" value="TreeGrafter"/>
</dbReference>
<dbReference type="InterPro" id="IPR000719">
    <property type="entry name" value="Prot_kinase_dom"/>
</dbReference>
<dbReference type="CDD" id="cd14014">
    <property type="entry name" value="STKc_PknB_like"/>
    <property type="match status" value="1"/>
</dbReference>
<comment type="caution">
    <text evidence="9">The sequence shown here is derived from an EMBL/GenBank/DDBJ whole genome shotgun (WGS) entry which is preliminary data.</text>
</comment>
<keyword evidence="7" id="KW-0472">Membrane</keyword>
<dbReference type="Pfam" id="PF14237">
    <property type="entry name" value="GYF_2"/>
    <property type="match status" value="1"/>
</dbReference>
<feature type="domain" description="Protein kinase" evidence="8">
    <location>
        <begin position="11"/>
        <end position="275"/>
    </location>
</feature>
<dbReference type="PROSITE" id="PS00107">
    <property type="entry name" value="PROTEIN_KINASE_ATP"/>
    <property type="match status" value="1"/>
</dbReference>
<dbReference type="InterPro" id="IPR045269">
    <property type="entry name" value="Atg1-like"/>
</dbReference>
<evidence type="ECO:0000256" key="4">
    <source>
        <dbReference type="ARBA" id="ARBA00022840"/>
    </source>
</evidence>
<dbReference type="GO" id="GO:0016020">
    <property type="term" value="C:membrane"/>
    <property type="evidence" value="ECO:0007669"/>
    <property type="project" value="TreeGrafter"/>
</dbReference>
<keyword evidence="4 5" id="KW-0067">ATP-binding</keyword>
<organism evidence="9 10">
    <name type="scientific">Persicirhabdus sediminis</name>
    <dbReference type="NCBI Taxonomy" id="454144"/>
    <lineage>
        <taxon>Bacteria</taxon>
        <taxon>Pseudomonadati</taxon>
        <taxon>Verrucomicrobiota</taxon>
        <taxon>Verrucomicrobiia</taxon>
        <taxon>Verrucomicrobiales</taxon>
        <taxon>Verrucomicrobiaceae</taxon>
        <taxon>Persicirhabdus</taxon>
    </lineage>
</organism>
<keyword evidence="2 5" id="KW-0547">Nucleotide-binding</keyword>
<dbReference type="SUPFAM" id="SSF56112">
    <property type="entry name" value="Protein kinase-like (PK-like)"/>
    <property type="match status" value="1"/>
</dbReference>
<feature type="transmembrane region" description="Helical" evidence="7">
    <location>
        <begin position="486"/>
        <end position="502"/>
    </location>
</feature>
<keyword evidence="3 9" id="KW-0418">Kinase</keyword>
<keyword evidence="7" id="KW-0812">Transmembrane</keyword>
<dbReference type="GO" id="GO:0004674">
    <property type="term" value="F:protein serine/threonine kinase activity"/>
    <property type="evidence" value="ECO:0007669"/>
    <property type="project" value="InterPro"/>
</dbReference>
<dbReference type="InterPro" id="IPR025640">
    <property type="entry name" value="GYF_2"/>
</dbReference>
<dbReference type="GO" id="GO:0005776">
    <property type="term" value="C:autophagosome"/>
    <property type="evidence" value="ECO:0007669"/>
    <property type="project" value="TreeGrafter"/>
</dbReference>
<dbReference type="EMBL" id="JAENIM010000016">
    <property type="protein sequence ID" value="MBK1790087.1"/>
    <property type="molecule type" value="Genomic_DNA"/>
</dbReference>
<dbReference type="GO" id="GO:0005524">
    <property type="term" value="F:ATP binding"/>
    <property type="evidence" value="ECO:0007669"/>
    <property type="project" value="UniProtKB-UniRule"/>
</dbReference>
<dbReference type="InterPro" id="IPR008271">
    <property type="entry name" value="Ser/Thr_kinase_AS"/>
</dbReference>
<dbReference type="RefSeq" id="WP_200310126.1">
    <property type="nucleotide sequence ID" value="NZ_JAENIM010000016.1"/>
</dbReference>
<dbReference type="GO" id="GO:0005829">
    <property type="term" value="C:cytosol"/>
    <property type="evidence" value="ECO:0007669"/>
    <property type="project" value="TreeGrafter"/>
</dbReference>
<feature type="region of interest" description="Disordered" evidence="6">
    <location>
        <begin position="526"/>
        <end position="558"/>
    </location>
</feature>
<dbReference type="InterPro" id="IPR011009">
    <property type="entry name" value="Kinase-like_dom_sf"/>
</dbReference>
<feature type="binding site" evidence="5">
    <location>
        <position position="40"/>
    </location>
    <ligand>
        <name>ATP</name>
        <dbReference type="ChEBI" id="CHEBI:30616"/>
    </ligand>
</feature>
<protein>
    <submittedName>
        <fullName evidence="9">Protein kinase</fullName>
    </submittedName>
</protein>
<evidence type="ECO:0000256" key="1">
    <source>
        <dbReference type="ARBA" id="ARBA00022679"/>
    </source>
</evidence>
<keyword evidence="1" id="KW-0808">Transferase</keyword>
<feature type="transmembrane region" description="Helical" evidence="7">
    <location>
        <begin position="461"/>
        <end position="480"/>
    </location>
</feature>
<dbReference type="SMART" id="SM00220">
    <property type="entry name" value="S_TKc"/>
    <property type="match status" value="1"/>
</dbReference>
<dbReference type="Pfam" id="PF00069">
    <property type="entry name" value="Pkinase"/>
    <property type="match status" value="1"/>
</dbReference>
<name>A0A8J7MCQ5_9BACT</name>
<accession>A0A8J7MCQ5</accession>
<evidence type="ECO:0000256" key="6">
    <source>
        <dbReference type="SAM" id="MobiDB-lite"/>
    </source>
</evidence>
<feature type="compositionally biased region" description="Polar residues" evidence="6">
    <location>
        <begin position="304"/>
        <end position="317"/>
    </location>
</feature>
<dbReference type="InterPro" id="IPR017441">
    <property type="entry name" value="Protein_kinase_ATP_BS"/>
</dbReference>